<reference evidence="1 2" key="1">
    <citation type="journal article" date="2017" name="Int. J. Syst. Evol. Microbiol.">
        <title>Kushneria konosiri sp. nov., isolated from the Korean salt-fermented seafood Daemi-jeot.</title>
        <authorList>
            <person name="Yun J.H."/>
            <person name="Park S.K."/>
            <person name="Lee J.Y."/>
            <person name="Jung M.J."/>
            <person name="Bae J.W."/>
        </authorList>
    </citation>
    <scope>NUCLEOTIDE SEQUENCE [LARGE SCALE GENOMIC DNA]</scope>
    <source>
        <strain evidence="1 2">X49</strain>
    </source>
</reference>
<name>A0A2Z2H2X4_9GAMM</name>
<dbReference type="KEGG" id="kus:B9G99_00225"/>
<keyword evidence="2" id="KW-1185">Reference proteome</keyword>
<evidence type="ECO:0000313" key="2">
    <source>
        <dbReference type="Proteomes" id="UP000250025"/>
    </source>
</evidence>
<organism evidence="1 2">
    <name type="scientific">Kushneria konosiri</name>
    <dbReference type="NCBI Taxonomy" id="698828"/>
    <lineage>
        <taxon>Bacteria</taxon>
        <taxon>Pseudomonadati</taxon>
        <taxon>Pseudomonadota</taxon>
        <taxon>Gammaproteobacteria</taxon>
        <taxon>Oceanospirillales</taxon>
        <taxon>Halomonadaceae</taxon>
        <taxon>Kushneria</taxon>
    </lineage>
</organism>
<dbReference type="RefSeq" id="WP_086620227.1">
    <property type="nucleotide sequence ID" value="NZ_CP021323.1"/>
</dbReference>
<dbReference type="OrthoDB" id="6169963at2"/>
<evidence type="ECO:0000313" key="1">
    <source>
        <dbReference type="EMBL" id="ARS51519.1"/>
    </source>
</evidence>
<sequence>MTSASRTTRAVMLGQNPDFRLYLDHAVRARKGLTHDVVPDGTHSETDAADFIRKACGVNSRARLDSSHSAAQMFDRIVSDYQAWKRRQGRAGR</sequence>
<gene>
    <name evidence="1" type="ORF">B9G99_00225</name>
</gene>
<dbReference type="EMBL" id="CP021323">
    <property type="protein sequence ID" value="ARS51519.1"/>
    <property type="molecule type" value="Genomic_DNA"/>
</dbReference>
<dbReference type="AlphaFoldDB" id="A0A2Z2H2X4"/>
<protein>
    <submittedName>
        <fullName evidence="1">Uncharacterized protein</fullName>
    </submittedName>
</protein>
<proteinExistence type="predicted"/>
<accession>A0A2Z2H2X4</accession>
<dbReference type="Proteomes" id="UP000250025">
    <property type="component" value="Chromosome"/>
</dbReference>